<proteinExistence type="predicted"/>
<feature type="repeat" description="WD" evidence="6">
    <location>
        <begin position="122"/>
        <end position="163"/>
    </location>
</feature>
<comment type="subcellular location">
    <subcellularLocation>
        <location evidence="1">Nucleus</location>
        <location evidence="1">Nucleolus</location>
    </subcellularLocation>
</comment>
<evidence type="ECO:0000259" key="7">
    <source>
        <dbReference type="Pfam" id="PF09384"/>
    </source>
</evidence>
<feature type="domain" description="U3 small nucleolar RNA-associated protein 15 C-terminal" evidence="7">
    <location>
        <begin position="372"/>
        <end position="508"/>
    </location>
</feature>
<evidence type="ECO:0000256" key="6">
    <source>
        <dbReference type="PROSITE-ProRule" id="PRU00221"/>
    </source>
</evidence>
<dbReference type="GO" id="GO:0005730">
    <property type="term" value="C:nucleolus"/>
    <property type="evidence" value="ECO:0007669"/>
    <property type="project" value="UniProtKB-SubCell"/>
</dbReference>
<keyword evidence="3 6" id="KW-0853">WD repeat</keyword>
<dbReference type="InterPro" id="IPR001680">
    <property type="entry name" value="WD40_rpt"/>
</dbReference>
<dbReference type="Pfam" id="PF00400">
    <property type="entry name" value="WD40"/>
    <property type="match status" value="3"/>
</dbReference>
<dbReference type="PANTHER" id="PTHR19924">
    <property type="entry name" value="UTP15 U3 SMALL NUCLEOLAR RNA-ASSOCIATED PROTEIN 15 FAMILY MEMBER"/>
    <property type="match status" value="1"/>
</dbReference>
<dbReference type="InterPro" id="IPR019775">
    <property type="entry name" value="WD40_repeat_CS"/>
</dbReference>
<evidence type="ECO:0000313" key="8">
    <source>
        <dbReference type="EMBL" id="KAK9831828.1"/>
    </source>
</evidence>
<evidence type="ECO:0000313" key="9">
    <source>
        <dbReference type="Proteomes" id="UP001438707"/>
    </source>
</evidence>
<keyword evidence="5" id="KW-0539">Nucleus</keyword>
<dbReference type="CDD" id="cd00200">
    <property type="entry name" value="WD40"/>
    <property type="match status" value="1"/>
</dbReference>
<organism evidence="8 9">
    <name type="scientific">Apatococcus lobatus</name>
    <dbReference type="NCBI Taxonomy" id="904363"/>
    <lineage>
        <taxon>Eukaryota</taxon>
        <taxon>Viridiplantae</taxon>
        <taxon>Chlorophyta</taxon>
        <taxon>core chlorophytes</taxon>
        <taxon>Trebouxiophyceae</taxon>
        <taxon>Chlorellales</taxon>
        <taxon>Chlorellaceae</taxon>
        <taxon>Apatococcus</taxon>
    </lineage>
</organism>
<keyword evidence="9" id="KW-1185">Reference proteome</keyword>
<dbReference type="PROSITE" id="PS00678">
    <property type="entry name" value="WD_REPEATS_1"/>
    <property type="match status" value="1"/>
</dbReference>
<dbReference type="PROSITE" id="PS50294">
    <property type="entry name" value="WD_REPEATS_REGION"/>
    <property type="match status" value="1"/>
</dbReference>
<dbReference type="InterPro" id="IPR015943">
    <property type="entry name" value="WD40/YVTN_repeat-like_dom_sf"/>
</dbReference>
<dbReference type="EMBL" id="JALJOS010000013">
    <property type="protein sequence ID" value="KAK9831828.1"/>
    <property type="molecule type" value="Genomic_DNA"/>
</dbReference>
<dbReference type="PANTHER" id="PTHR19924:SF26">
    <property type="entry name" value="U3 SMALL NUCLEOLAR RNA-ASSOCIATED PROTEIN 15 HOMOLOG"/>
    <property type="match status" value="1"/>
</dbReference>
<protein>
    <recommendedName>
        <fullName evidence="7">U3 small nucleolar RNA-associated protein 15 C-terminal domain-containing protein</fullName>
    </recommendedName>
</protein>
<dbReference type="InterPro" id="IPR018983">
    <property type="entry name" value="U3_snoRNA-assocProt_15_C"/>
</dbReference>
<accession>A0AAW1RDC3</accession>
<evidence type="ECO:0000256" key="2">
    <source>
        <dbReference type="ARBA" id="ARBA00022552"/>
    </source>
</evidence>
<comment type="caution">
    <text evidence="8">The sequence shown here is derived from an EMBL/GenBank/DDBJ whole genome shotgun (WGS) entry which is preliminary data.</text>
</comment>
<sequence>MDYEPTDYSKVAIREYPARTIRETAEGRYWKQFKAPVLAQQIGPITHIDFKQQWPYDFAITSSTRVLIYSSATQKQVRQFTRFKDIAYSGSFRDDGKLMVAGGQDSIVQVFDAGSRLVLRQMKGHKQPVHVARFSRDKQHILSGGDDATVRLWDVTDGTQVSRLTGHSDYVRAAAASPTSVDTWATGGYDHMCNLWDVRSKQAVMKLEHGSPVEDMAFFPAGALMVSVGGTEVRVWDLLGGGRLLRRLSNHQKTVVAVRLSPRAGPDALAAPRLLTGSLDGHVKIYELDGFKVTHASKYPAPVVSLGLSPNCSTLAVGMADGLLSIRKHAKPKVITGPGAPPEKLKRKPPPLTAANFRFFMRGRNARAGIGDVQVLARRKARLAPYDRALQKFQYGAALDAALAGGQPQVVASVLEELAARGGLTAALGGRDADGLVPLLDHLRKYIVEPRYARLLVGIAHRVIDIYAAVVGASAEVDEKLQQLQGRVKLEVALQADLRRLQGSLEPLLAASLGMPRG</sequence>
<name>A0AAW1RDC3_9CHLO</name>
<evidence type="ECO:0000256" key="5">
    <source>
        <dbReference type="ARBA" id="ARBA00023242"/>
    </source>
</evidence>
<dbReference type="Proteomes" id="UP001438707">
    <property type="component" value="Unassembled WGS sequence"/>
</dbReference>
<evidence type="ECO:0000256" key="3">
    <source>
        <dbReference type="ARBA" id="ARBA00022574"/>
    </source>
</evidence>
<dbReference type="Gene3D" id="2.130.10.10">
    <property type="entry name" value="YVTN repeat-like/Quinoprotein amine dehydrogenase"/>
    <property type="match status" value="2"/>
</dbReference>
<evidence type="ECO:0000256" key="4">
    <source>
        <dbReference type="ARBA" id="ARBA00022737"/>
    </source>
</evidence>
<reference evidence="8 9" key="1">
    <citation type="journal article" date="2024" name="Nat. Commun.">
        <title>Phylogenomics reveals the evolutionary origins of lichenization in chlorophyte algae.</title>
        <authorList>
            <person name="Puginier C."/>
            <person name="Libourel C."/>
            <person name="Otte J."/>
            <person name="Skaloud P."/>
            <person name="Haon M."/>
            <person name="Grisel S."/>
            <person name="Petersen M."/>
            <person name="Berrin J.G."/>
            <person name="Delaux P.M."/>
            <person name="Dal Grande F."/>
            <person name="Keller J."/>
        </authorList>
    </citation>
    <scope>NUCLEOTIDE SEQUENCE [LARGE SCALE GENOMIC DNA]</scope>
    <source>
        <strain evidence="8 9">SAG 2145</strain>
    </source>
</reference>
<dbReference type="GO" id="GO:0045943">
    <property type="term" value="P:positive regulation of transcription by RNA polymerase I"/>
    <property type="evidence" value="ECO:0007669"/>
    <property type="project" value="TreeGrafter"/>
</dbReference>
<dbReference type="SMART" id="SM00320">
    <property type="entry name" value="WD40"/>
    <property type="match status" value="6"/>
</dbReference>
<dbReference type="Pfam" id="PF09384">
    <property type="entry name" value="UTP15_C"/>
    <property type="match status" value="1"/>
</dbReference>
<dbReference type="SUPFAM" id="SSF50978">
    <property type="entry name" value="WD40 repeat-like"/>
    <property type="match status" value="1"/>
</dbReference>
<evidence type="ECO:0000256" key="1">
    <source>
        <dbReference type="ARBA" id="ARBA00004604"/>
    </source>
</evidence>
<dbReference type="InterPro" id="IPR036322">
    <property type="entry name" value="WD40_repeat_dom_sf"/>
</dbReference>
<keyword evidence="2" id="KW-0698">rRNA processing</keyword>
<dbReference type="PROSITE" id="PS50082">
    <property type="entry name" value="WD_REPEATS_2"/>
    <property type="match status" value="2"/>
</dbReference>
<gene>
    <name evidence="8" type="ORF">WJX74_011067</name>
</gene>
<feature type="repeat" description="WD" evidence="6">
    <location>
        <begin position="164"/>
        <end position="206"/>
    </location>
</feature>
<dbReference type="AlphaFoldDB" id="A0AAW1RDC3"/>
<keyword evidence="4" id="KW-0677">Repeat</keyword>
<dbReference type="GO" id="GO:0006364">
    <property type="term" value="P:rRNA processing"/>
    <property type="evidence" value="ECO:0007669"/>
    <property type="project" value="UniProtKB-KW"/>
</dbReference>